<dbReference type="Proteomes" id="UP000001880">
    <property type="component" value="Chromosome"/>
</dbReference>
<accession>D0LJK1</accession>
<evidence type="ECO:0000313" key="3">
    <source>
        <dbReference type="Proteomes" id="UP000001880"/>
    </source>
</evidence>
<organism evidence="2 3">
    <name type="scientific">Haliangium ochraceum (strain DSM 14365 / JCM 11303 / SMP-2)</name>
    <dbReference type="NCBI Taxonomy" id="502025"/>
    <lineage>
        <taxon>Bacteria</taxon>
        <taxon>Pseudomonadati</taxon>
        <taxon>Myxococcota</taxon>
        <taxon>Polyangia</taxon>
        <taxon>Haliangiales</taxon>
        <taxon>Kofleriaceae</taxon>
        <taxon>Haliangium</taxon>
    </lineage>
</organism>
<protein>
    <recommendedName>
        <fullName evidence="4">Lipase chaperone</fullName>
    </recommendedName>
</protein>
<dbReference type="RefSeq" id="WP_012829173.1">
    <property type="nucleotide sequence ID" value="NC_013440.1"/>
</dbReference>
<dbReference type="STRING" id="502025.Hoch_4077"/>
<sequence length="232" mass="25177">MSAGSGSRTLLIAGLLAAAALGAVLLWWPAPTAERGPDGDGDGDATAQTSGEARGQAHAPRPALGESAPAGAAGDPIAGLEGEPEVAPPTPAEAAEAYPVDLEALRARIPDNLYWQRDGPTEDPEELARREAEAEQRNQQLGKILSGTASEAEIDAYYDHRERLSRDYISFAKLVLSEYGEELPARDRGLYELSMELHAARLLEVPRKREQALQRKHEQDEARRAWRAERQP</sequence>
<reference evidence="2 3" key="1">
    <citation type="journal article" date="2010" name="Stand. Genomic Sci.">
        <title>Complete genome sequence of Haliangium ochraceum type strain (SMP-2).</title>
        <authorList>
            <consortium name="US DOE Joint Genome Institute (JGI-PGF)"/>
            <person name="Ivanova N."/>
            <person name="Daum C."/>
            <person name="Lang E."/>
            <person name="Abt B."/>
            <person name="Kopitz M."/>
            <person name="Saunders E."/>
            <person name="Lapidus A."/>
            <person name="Lucas S."/>
            <person name="Glavina Del Rio T."/>
            <person name="Nolan M."/>
            <person name="Tice H."/>
            <person name="Copeland A."/>
            <person name="Cheng J.F."/>
            <person name="Chen F."/>
            <person name="Bruce D."/>
            <person name="Goodwin L."/>
            <person name="Pitluck S."/>
            <person name="Mavromatis K."/>
            <person name="Pati A."/>
            <person name="Mikhailova N."/>
            <person name="Chen A."/>
            <person name="Palaniappan K."/>
            <person name="Land M."/>
            <person name="Hauser L."/>
            <person name="Chang Y.J."/>
            <person name="Jeffries C.D."/>
            <person name="Detter J.C."/>
            <person name="Brettin T."/>
            <person name="Rohde M."/>
            <person name="Goker M."/>
            <person name="Bristow J."/>
            <person name="Markowitz V."/>
            <person name="Eisen J.A."/>
            <person name="Hugenholtz P."/>
            <person name="Kyrpides N.C."/>
            <person name="Klenk H.P."/>
        </authorList>
    </citation>
    <scope>NUCLEOTIDE SEQUENCE [LARGE SCALE GENOMIC DNA]</scope>
    <source>
        <strain evidence="3">DSM 14365 / CIP 107738 / JCM 11303 / AJ 13395 / SMP-2</strain>
    </source>
</reference>
<dbReference type="EMBL" id="CP001804">
    <property type="protein sequence ID" value="ACY16575.1"/>
    <property type="molecule type" value="Genomic_DNA"/>
</dbReference>
<dbReference type="eggNOG" id="ENOG5032JSR">
    <property type="taxonomic scope" value="Bacteria"/>
</dbReference>
<feature type="compositionally biased region" description="Low complexity" evidence="1">
    <location>
        <begin position="68"/>
        <end position="81"/>
    </location>
</feature>
<gene>
    <name evidence="2" type="ordered locus">Hoch_4077</name>
</gene>
<feature type="compositionally biased region" description="Basic and acidic residues" evidence="1">
    <location>
        <begin position="126"/>
        <end position="136"/>
    </location>
</feature>
<dbReference type="OrthoDB" id="5526043at2"/>
<feature type="region of interest" description="Disordered" evidence="1">
    <location>
        <begin position="208"/>
        <end position="232"/>
    </location>
</feature>
<evidence type="ECO:0000256" key="1">
    <source>
        <dbReference type="SAM" id="MobiDB-lite"/>
    </source>
</evidence>
<dbReference type="HOGENOM" id="CLU_099822_0_0_7"/>
<name>D0LJK1_HALO1</name>
<feature type="region of interest" description="Disordered" evidence="1">
    <location>
        <begin position="114"/>
        <end position="139"/>
    </location>
</feature>
<dbReference type="AlphaFoldDB" id="D0LJK1"/>
<evidence type="ECO:0008006" key="4">
    <source>
        <dbReference type="Google" id="ProtNLM"/>
    </source>
</evidence>
<keyword evidence="3" id="KW-1185">Reference proteome</keyword>
<proteinExistence type="predicted"/>
<feature type="region of interest" description="Disordered" evidence="1">
    <location>
        <begin position="31"/>
        <end position="92"/>
    </location>
</feature>
<dbReference type="KEGG" id="hoh:Hoch_4077"/>
<evidence type="ECO:0000313" key="2">
    <source>
        <dbReference type="EMBL" id="ACY16575.1"/>
    </source>
</evidence>